<evidence type="ECO:0000313" key="2">
    <source>
        <dbReference type="Proteomes" id="UP001150581"/>
    </source>
</evidence>
<gene>
    <name evidence="1" type="ORF">LPJ66_012011</name>
</gene>
<name>A0ACC1HWU2_9FUNG</name>
<accession>A0ACC1HWU2</accession>
<keyword evidence="2" id="KW-1185">Reference proteome</keyword>
<protein>
    <submittedName>
        <fullName evidence="1">Uncharacterized protein</fullName>
    </submittedName>
</protein>
<evidence type="ECO:0000313" key="1">
    <source>
        <dbReference type="EMBL" id="KAJ1877857.1"/>
    </source>
</evidence>
<proteinExistence type="predicted"/>
<comment type="caution">
    <text evidence="1">The sequence shown here is derived from an EMBL/GenBank/DDBJ whole genome shotgun (WGS) entry which is preliminary data.</text>
</comment>
<organism evidence="1 2">
    <name type="scientific">Kickxella alabastrina</name>
    <dbReference type="NCBI Taxonomy" id="61397"/>
    <lineage>
        <taxon>Eukaryota</taxon>
        <taxon>Fungi</taxon>
        <taxon>Fungi incertae sedis</taxon>
        <taxon>Zoopagomycota</taxon>
        <taxon>Kickxellomycotina</taxon>
        <taxon>Kickxellomycetes</taxon>
        <taxon>Kickxellales</taxon>
        <taxon>Kickxellaceae</taxon>
        <taxon>Kickxella</taxon>
    </lineage>
</organism>
<reference evidence="1" key="1">
    <citation type="submission" date="2022-07" db="EMBL/GenBank/DDBJ databases">
        <title>Phylogenomic reconstructions and comparative analyses of Kickxellomycotina fungi.</title>
        <authorList>
            <person name="Reynolds N.K."/>
            <person name="Stajich J.E."/>
            <person name="Barry K."/>
            <person name="Grigoriev I.V."/>
            <person name="Crous P."/>
            <person name="Smith M.E."/>
        </authorList>
    </citation>
    <scope>NUCLEOTIDE SEQUENCE</scope>
    <source>
        <strain evidence="1">Benny 63K</strain>
    </source>
</reference>
<dbReference type="Proteomes" id="UP001150581">
    <property type="component" value="Unassembled WGS sequence"/>
</dbReference>
<dbReference type="EMBL" id="JANBPG010004067">
    <property type="protein sequence ID" value="KAJ1877857.1"/>
    <property type="molecule type" value="Genomic_DNA"/>
</dbReference>
<sequence>MCELHSLVSYYRPFDSRGHHHKQQQQQQRPGIDLSGHPELWTNVDSWMRLVHAKWDRVLQACSRNPQCLDILEHWTRVQQVAATLRQLTEARGFPIVFAHDDLQYGNILRLRDTGELVVVDFEYAGYNYRGFDIANHFCEWMADYHHVKHPHLLNESAYPDKSQREGFLRTYVKAKAFLDANMKADVGLVESDDVRHIELREIKLGDARIAEEVAGLEDEVALFVPASHLHWGVWGLLQACSSDIDFDYVAYATQRLSIFLRLVSQMKK</sequence>